<sequence>MDGPRSLSPTREQQRFAINKVVEASLKSLHQIWGEMGIDESQKKARGDMAVEHVRNLMGDMVKEEENMRNKFAKTVEDFTEQLNQLCLELALPHVKMAGGLTMVQQEKILRAKVETMTKEKNDRVSKYKELHARDLHLCESMSTTPYYVPSGSVPTLEQLKELEKHVNASQGEKDKRHAEFVSTKQKIVDLYNSLENDPDTSFGRDLLCEEDDTFVLSLPNMETLKSLHEELQKKNQEMKKEAAGLWDHLKALWNRLETPDIDREEFELNKEGHSKSVIAALRAEIETCEQLKFQNMQKFVLGIRNELVTWWDKCYFSQEQRNAFKHYTDDLLYSAPEDFTEQLLDVHEKELSKVQEYYNRRQHILEKIAQREKLFKEMIVFDEKASDPNRFFNDRGGKLLQEEKARKKLMKELPKVEEEVTETVLKWENENNKEFLVHGMRFPQYTVKQWDDFHLHKEEQKQSRLKARAKQTQDEMLFGSKTVLNTPSKRRVPTATTPLRTPLKARKMNDLPKTPNTTSRLPNHSRVQHSTMIHSPFSRQPLYTPKKTPLATSSSRKRRSIRLMKKAATERKATTSRRKSRESFSHTTVSSEDHGSTTLASTGTYNDFASGLSKPNCRSSVVPSGILFPLNKR</sequence>
<name>A0ABM1ABG4_APLCA</name>
<feature type="compositionally biased region" description="Basic residues" evidence="1">
    <location>
        <begin position="556"/>
        <end position="566"/>
    </location>
</feature>
<evidence type="ECO:0000313" key="2">
    <source>
        <dbReference type="Proteomes" id="UP000694888"/>
    </source>
</evidence>
<organism evidence="2 3">
    <name type="scientific">Aplysia californica</name>
    <name type="common">California sea hare</name>
    <dbReference type="NCBI Taxonomy" id="6500"/>
    <lineage>
        <taxon>Eukaryota</taxon>
        <taxon>Metazoa</taxon>
        <taxon>Spiralia</taxon>
        <taxon>Lophotrochozoa</taxon>
        <taxon>Mollusca</taxon>
        <taxon>Gastropoda</taxon>
        <taxon>Heterobranchia</taxon>
        <taxon>Euthyneura</taxon>
        <taxon>Tectipleura</taxon>
        <taxon>Aplysiida</taxon>
        <taxon>Aplysioidea</taxon>
        <taxon>Aplysiidae</taxon>
        <taxon>Aplysia</taxon>
    </lineage>
</organism>
<proteinExistence type="predicted"/>
<dbReference type="PANTHER" id="PTHR19321">
    <property type="entry name" value="PROTEIN REGULATOR OF CYTOKINESIS 1 PRC1-RELATED"/>
    <property type="match status" value="1"/>
</dbReference>
<feature type="region of interest" description="Disordered" evidence="1">
    <location>
        <begin position="489"/>
        <end position="601"/>
    </location>
</feature>
<evidence type="ECO:0000256" key="1">
    <source>
        <dbReference type="SAM" id="MobiDB-lite"/>
    </source>
</evidence>
<dbReference type="RefSeq" id="XP_012944497.1">
    <property type="nucleotide sequence ID" value="XM_013089043.2"/>
</dbReference>
<dbReference type="Gene3D" id="1.20.58.1520">
    <property type="match status" value="1"/>
</dbReference>
<reference evidence="3" key="1">
    <citation type="submission" date="2025-08" db="UniProtKB">
        <authorList>
            <consortium name="RefSeq"/>
        </authorList>
    </citation>
    <scope>IDENTIFICATION</scope>
</reference>
<evidence type="ECO:0000313" key="3">
    <source>
        <dbReference type="RefSeq" id="XP_012944497.1"/>
    </source>
</evidence>
<dbReference type="GeneID" id="101851771"/>
<dbReference type="Pfam" id="PF03999">
    <property type="entry name" value="MAP65_ASE1"/>
    <property type="match status" value="1"/>
</dbReference>
<protein>
    <submittedName>
        <fullName evidence="3">Protein regulator of cytokinesis 1 isoform X1</fullName>
    </submittedName>
</protein>
<dbReference type="InterPro" id="IPR007145">
    <property type="entry name" value="MAP65_Ase1_PRC1"/>
</dbReference>
<gene>
    <name evidence="3" type="primary">LOC101851771</name>
</gene>
<dbReference type="Proteomes" id="UP000694888">
    <property type="component" value="Unplaced"/>
</dbReference>
<dbReference type="PANTHER" id="PTHR19321:SF41">
    <property type="entry name" value="FASCETTO-RELATED"/>
    <property type="match status" value="1"/>
</dbReference>
<accession>A0ABM1ABG4</accession>
<feature type="compositionally biased region" description="Polar residues" evidence="1">
    <location>
        <begin position="586"/>
        <end position="601"/>
    </location>
</feature>
<keyword evidence="2" id="KW-1185">Reference proteome</keyword>